<comment type="subcellular location">
    <subcellularLocation>
        <location evidence="1">Cytoplasm</location>
    </subcellularLocation>
</comment>
<evidence type="ECO:0000256" key="2">
    <source>
        <dbReference type="ARBA" id="ARBA00008332"/>
    </source>
</evidence>
<dbReference type="OMA" id="FGQMHQQ"/>
<evidence type="ECO:0000313" key="7">
    <source>
        <dbReference type="EMBL" id="KAF1766630.1"/>
    </source>
</evidence>
<evidence type="ECO:0000313" key="9">
    <source>
        <dbReference type="Proteomes" id="UP000483820"/>
    </source>
</evidence>
<feature type="region of interest" description="Disordered" evidence="5">
    <location>
        <begin position="194"/>
        <end position="292"/>
    </location>
</feature>
<dbReference type="eggNOG" id="KOG4049">
    <property type="taxonomic scope" value="Eukaryota"/>
</dbReference>
<comment type="similarity">
    <text evidence="2">Belongs to the MLF family.</text>
</comment>
<evidence type="ECO:0000256" key="3">
    <source>
        <dbReference type="ARBA" id="ARBA00022490"/>
    </source>
</evidence>
<dbReference type="PANTHER" id="PTHR13105">
    <property type="entry name" value="MYELOID LEUKEMIA FACTOR"/>
    <property type="match status" value="1"/>
</dbReference>
<dbReference type="HOGENOM" id="CLU_063313_2_0_1"/>
<dbReference type="OrthoDB" id="8707547at2759"/>
<feature type="compositionally biased region" description="Basic and acidic residues" evidence="5">
    <location>
        <begin position="160"/>
        <end position="177"/>
    </location>
</feature>
<protein>
    <recommendedName>
        <fullName evidence="10">Myeloid leukemia factor</fullName>
    </recommendedName>
</protein>
<dbReference type="Proteomes" id="UP000483820">
    <property type="component" value="Chromosome II"/>
</dbReference>
<organism evidence="8">
    <name type="scientific">Caenorhabditis remanei</name>
    <name type="common">Caenorhabditis vulgaris</name>
    <dbReference type="NCBI Taxonomy" id="31234"/>
    <lineage>
        <taxon>Eukaryota</taxon>
        <taxon>Metazoa</taxon>
        <taxon>Ecdysozoa</taxon>
        <taxon>Nematoda</taxon>
        <taxon>Chromadorea</taxon>
        <taxon>Rhabditida</taxon>
        <taxon>Rhabditina</taxon>
        <taxon>Rhabditomorpha</taxon>
        <taxon>Rhabditoidea</taxon>
        <taxon>Rhabditidae</taxon>
        <taxon>Peloderinae</taxon>
        <taxon>Caenorhabditis</taxon>
    </lineage>
</organism>
<feature type="compositionally biased region" description="Basic and acidic residues" evidence="5">
    <location>
        <begin position="135"/>
        <end position="150"/>
    </location>
</feature>
<dbReference type="EMBL" id="DS268413">
    <property type="protein sequence ID" value="EFP07777.1"/>
    <property type="molecule type" value="Genomic_DNA"/>
</dbReference>
<dbReference type="Proteomes" id="UP000008281">
    <property type="component" value="Unassembled WGS sequence"/>
</dbReference>
<keyword evidence="3" id="KW-0963">Cytoplasm</keyword>
<accession>E3LRN1</accession>
<evidence type="ECO:0000256" key="4">
    <source>
        <dbReference type="ARBA" id="ARBA00022553"/>
    </source>
</evidence>
<dbReference type="InterPro" id="IPR019376">
    <property type="entry name" value="Myeloid_leukemia_factor"/>
</dbReference>
<evidence type="ECO:0000256" key="1">
    <source>
        <dbReference type="ARBA" id="ARBA00004496"/>
    </source>
</evidence>
<feature type="compositionally biased region" description="Basic and acidic residues" evidence="5">
    <location>
        <begin position="213"/>
        <end position="222"/>
    </location>
</feature>
<evidence type="ECO:0008006" key="10">
    <source>
        <dbReference type="Google" id="ProtNLM"/>
    </source>
</evidence>
<reference evidence="7 9" key="2">
    <citation type="submission" date="2019-12" db="EMBL/GenBank/DDBJ databases">
        <title>Chromosome-level assembly of the Caenorhabditis remanei genome.</title>
        <authorList>
            <person name="Teterina A.A."/>
            <person name="Willis J.H."/>
            <person name="Phillips P.C."/>
        </authorList>
    </citation>
    <scope>NUCLEOTIDE SEQUENCE [LARGE SCALE GENOMIC DNA]</scope>
    <source>
        <strain evidence="7 9">PX506</strain>
        <tissue evidence="7">Whole organism</tissue>
    </source>
</reference>
<dbReference type="RefSeq" id="XP_003113865.1">
    <property type="nucleotide sequence ID" value="XM_003113817.1"/>
</dbReference>
<name>E3LRN1_CAERE</name>
<dbReference type="CTD" id="9818718"/>
<dbReference type="EMBL" id="WUAV01000002">
    <property type="protein sequence ID" value="KAF1766630.1"/>
    <property type="molecule type" value="Genomic_DNA"/>
</dbReference>
<keyword evidence="8" id="KW-1185">Reference proteome</keyword>
<dbReference type="KEGG" id="crq:GCK72_006588"/>
<sequence length="292" mass="32008">MFNGDDDFPMGAMNSFGQMHQQMMNDMNMMTGGMLRNMGMGGFGMMGGPFGNPFGGIMGGMGHPFGAITDGSGQPPSRRRQELEANPFAPFGGLLGGMGMMMPPPGQGSNVYMSSSVMTIGPDGKPRVEQQTVRRHGDVTETKRRVEKNGESSMSIGHSIGDRSHYIDKKRDREGNVRKQQRFVNLDEANAEAFDREFSSRVRQGYGGSSRSNLREIDDGNTSRRSPGTRRTEDRTTSRGAPIVTLPEEEETSHSRSSTSHRIGGPLIREISEEEAEQTPSSSIPKRRRGPI</sequence>
<dbReference type="AlphaFoldDB" id="E3LRN1"/>
<gene>
    <name evidence="6" type="ORF">CRE_26367</name>
    <name evidence="7" type="ORF">GCK72_006588</name>
</gene>
<proteinExistence type="inferred from homology"/>
<evidence type="ECO:0000256" key="5">
    <source>
        <dbReference type="SAM" id="MobiDB-lite"/>
    </source>
</evidence>
<dbReference type="GO" id="GO:0005737">
    <property type="term" value="C:cytoplasm"/>
    <property type="evidence" value="ECO:0007669"/>
    <property type="project" value="UniProtKB-SubCell"/>
</dbReference>
<evidence type="ECO:0000313" key="6">
    <source>
        <dbReference type="EMBL" id="EFP07777.1"/>
    </source>
</evidence>
<dbReference type="GeneID" id="9818718"/>
<dbReference type="Pfam" id="PF10248">
    <property type="entry name" value="Mlf1IP"/>
    <property type="match status" value="1"/>
</dbReference>
<dbReference type="FunCoup" id="E3LRN1">
    <property type="interactions" value="1390"/>
</dbReference>
<feature type="region of interest" description="Disordered" evidence="5">
    <location>
        <begin position="134"/>
        <end position="179"/>
    </location>
</feature>
<evidence type="ECO:0000313" key="8">
    <source>
        <dbReference type="Proteomes" id="UP000008281"/>
    </source>
</evidence>
<keyword evidence="4" id="KW-0597">Phosphoprotein</keyword>
<reference evidence="6" key="1">
    <citation type="submission" date="2007-07" db="EMBL/GenBank/DDBJ databases">
        <title>PCAP assembly of the Caenorhabditis remanei genome.</title>
        <authorList>
            <consortium name="The Caenorhabditis remanei Sequencing Consortium"/>
            <person name="Wilson R.K."/>
        </authorList>
    </citation>
    <scope>NUCLEOTIDE SEQUENCE [LARGE SCALE GENOMIC DNA]</scope>
    <source>
        <strain evidence="6">PB4641</strain>
    </source>
</reference>
<dbReference type="STRING" id="31234.E3LRN1"/>